<dbReference type="InterPro" id="IPR036038">
    <property type="entry name" value="Aminotransferase-like"/>
</dbReference>
<comment type="caution">
    <text evidence="12">The sequence shown here is derived from an EMBL/GenBank/DDBJ whole genome shotgun (WGS) entry which is preliminary data.</text>
</comment>
<dbReference type="PANTHER" id="PTHR42743">
    <property type="entry name" value="AMINO-ACID AMINOTRANSFERASE"/>
    <property type="match status" value="1"/>
</dbReference>
<evidence type="ECO:0000256" key="1">
    <source>
        <dbReference type="ARBA" id="ARBA00003109"/>
    </source>
</evidence>
<comment type="catalytic activity">
    <reaction evidence="9">
        <text>L-valine + 2-oxoglutarate = 3-methyl-2-oxobutanoate + L-glutamate</text>
        <dbReference type="Rhea" id="RHEA:24813"/>
        <dbReference type="ChEBI" id="CHEBI:11851"/>
        <dbReference type="ChEBI" id="CHEBI:16810"/>
        <dbReference type="ChEBI" id="CHEBI:29985"/>
        <dbReference type="ChEBI" id="CHEBI:57762"/>
        <dbReference type="EC" id="2.6.1.42"/>
    </reaction>
</comment>
<evidence type="ECO:0000313" key="13">
    <source>
        <dbReference type="Proteomes" id="UP001235094"/>
    </source>
</evidence>
<comment type="pathway">
    <text evidence="2">Amino-acid biosynthesis; L-isoleucine biosynthesis; L-isoleucine from 2-oxobutanoate: step 4/4.</text>
</comment>
<dbReference type="EMBL" id="JAUSVR010000008">
    <property type="protein sequence ID" value="MDQ0511787.1"/>
    <property type="molecule type" value="Genomic_DNA"/>
</dbReference>
<evidence type="ECO:0000256" key="7">
    <source>
        <dbReference type="ARBA" id="ARBA00014472"/>
    </source>
</evidence>
<evidence type="ECO:0000313" key="12">
    <source>
        <dbReference type="EMBL" id="MDQ0511787.1"/>
    </source>
</evidence>
<comment type="pathway">
    <text evidence="4">Amino-acid biosynthesis; L-leucine biosynthesis; L-leucine from 3-methyl-2-oxobutanoate: step 4/4.</text>
</comment>
<evidence type="ECO:0000256" key="5">
    <source>
        <dbReference type="ARBA" id="ARBA00009320"/>
    </source>
</evidence>
<dbReference type="Pfam" id="PF01063">
    <property type="entry name" value="Aminotran_4"/>
    <property type="match status" value="1"/>
</dbReference>
<dbReference type="InterPro" id="IPR001544">
    <property type="entry name" value="Aminotrans_IV"/>
</dbReference>
<dbReference type="SUPFAM" id="SSF56752">
    <property type="entry name" value="D-aminoacid aminotransferase-like PLP-dependent enzymes"/>
    <property type="match status" value="1"/>
</dbReference>
<proteinExistence type="inferred from homology"/>
<keyword evidence="8" id="KW-0028">Amino-acid biosynthesis</keyword>
<protein>
    <recommendedName>
        <fullName evidence="7">Probable branched-chain-amino-acid aminotransferase</fullName>
        <ecNumber evidence="6">2.6.1.42</ecNumber>
    </recommendedName>
</protein>
<gene>
    <name evidence="12" type="ORF">QOZ99_002686</name>
</gene>
<comment type="catalytic activity">
    <reaction evidence="10">
        <text>L-isoleucine + 2-oxoglutarate = (S)-3-methyl-2-oxopentanoate + L-glutamate</text>
        <dbReference type="Rhea" id="RHEA:24801"/>
        <dbReference type="ChEBI" id="CHEBI:16810"/>
        <dbReference type="ChEBI" id="CHEBI:29985"/>
        <dbReference type="ChEBI" id="CHEBI:35146"/>
        <dbReference type="ChEBI" id="CHEBI:58045"/>
        <dbReference type="EC" id="2.6.1.42"/>
    </reaction>
</comment>
<evidence type="ECO:0000256" key="8">
    <source>
        <dbReference type="ARBA" id="ARBA00023304"/>
    </source>
</evidence>
<dbReference type="InterPro" id="IPR043132">
    <property type="entry name" value="BCAT-like_C"/>
</dbReference>
<comment type="catalytic activity">
    <reaction evidence="11">
        <text>L-leucine + 2-oxoglutarate = 4-methyl-2-oxopentanoate + L-glutamate</text>
        <dbReference type="Rhea" id="RHEA:18321"/>
        <dbReference type="ChEBI" id="CHEBI:16810"/>
        <dbReference type="ChEBI" id="CHEBI:17865"/>
        <dbReference type="ChEBI" id="CHEBI:29985"/>
        <dbReference type="ChEBI" id="CHEBI:57427"/>
        <dbReference type="EC" id="2.6.1.42"/>
    </reaction>
</comment>
<evidence type="ECO:0000256" key="2">
    <source>
        <dbReference type="ARBA" id="ARBA00004824"/>
    </source>
</evidence>
<keyword evidence="8" id="KW-0100">Branched-chain amino acid biosynthesis</keyword>
<keyword evidence="12" id="KW-0808">Transferase</keyword>
<dbReference type="GO" id="GO:0004084">
    <property type="term" value="F:branched-chain-amino-acid transaminase activity"/>
    <property type="evidence" value="ECO:0007669"/>
    <property type="project" value="UniProtKB-EC"/>
</dbReference>
<dbReference type="Gene3D" id="3.30.470.10">
    <property type="match status" value="1"/>
</dbReference>
<dbReference type="InterPro" id="IPR050571">
    <property type="entry name" value="Class-IV_PLP-Dep_Aminotrnsfr"/>
</dbReference>
<dbReference type="PANTHER" id="PTHR42743:SF11">
    <property type="entry name" value="AMINODEOXYCHORISMATE LYASE"/>
    <property type="match status" value="1"/>
</dbReference>
<evidence type="ECO:0000256" key="10">
    <source>
        <dbReference type="ARBA" id="ARBA00048798"/>
    </source>
</evidence>
<keyword evidence="12" id="KW-0032">Aminotransferase</keyword>
<dbReference type="EC" id="2.6.1.42" evidence="6"/>
<comment type="function">
    <text evidence="1">Acts on leucine, isoleucine and valine.</text>
</comment>
<sequence length="321" mass="35237">MSSHVEERVPDRDFSQGAAYVKGRFVPLMDAAVPVTDWGFTRSDVVYDVVHVYHGGFFRLPDHLDRFERAMQARHLAPPETRAQMDDILHACVALAGLNDAYVSMMALRGRPRVRGSRRPADCDNHFMAYAAPWIDVIPPEVQARGAHVLISSVPRVPDASVDPTVKNFQWGDLTTGLLEAHGQGFDTAVLCDAEGFLTEGPGFNLFVVKDGRVLTPDRGSLEGITRRSVLEICSDLGIEATIAPIPRALLESADEVFATTTAGGVMPIARVSTGRTTHILGNDRPGPISAALREEYWRRHEAGWHLTPVRRDLAEAALAR</sequence>
<accession>A0ABU0LSW2</accession>
<evidence type="ECO:0000256" key="11">
    <source>
        <dbReference type="ARBA" id="ARBA00049229"/>
    </source>
</evidence>
<comment type="pathway">
    <text evidence="3">Amino-acid biosynthesis; L-valine biosynthesis; L-valine from pyruvate: step 4/4.</text>
</comment>
<dbReference type="Proteomes" id="UP001235094">
    <property type="component" value="Unassembled WGS sequence"/>
</dbReference>
<evidence type="ECO:0000256" key="3">
    <source>
        <dbReference type="ARBA" id="ARBA00004931"/>
    </source>
</evidence>
<evidence type="ECO:0000256" key="4">
    <source>
        <dbReference type="ARBA" id="ARBA00005072"/>
    </source>
</evidence>
<dbReference type="Gene3D" id="3.20.10.10">
    <property type="entry name" value="D-amino Acid Aminotransferase, subunit A, domain 2"/>
    <property type="match status" value="1"/>
</dbReference>
<reference evidence="12 13" key="1">
    <citation type="submission" date="2023-07" db="EMBL/GenBank/DDBJ databases">
        <title>Genomic Encyclopedia of Type Strains, Phase IV (KMG-IV): sequencing the most valuable type-strain genomes for metagenomic binning, comparative biology and taxonomic classification.</title>
        <authorList>
            <person name="Goeker M."/>
        </authorList>
    </citation>
    <scope>NUCLEOTIDE SEQUENCE [LARGE SCALE GENOMIC DNA]</scope>
    <source>
        <strain evidence="12 13">DSM 15561</strain>
    </source>
</reference>
<name>A0ABU0LSW2_9HYPH</name>
<evidence type="ECO:0000256" key="6">
    <source>
        <dbReference type="ARBA" id="ARBA00013053"/>
    </source>
</evidence>
<organism evidence="12 13">
    <name type="scientific">Ancylobacter amanitiformis</name>
    <dbReference type="NCBI Taxonomy" id="217069"/>
    <lineage>
        <taxon>Bacteria</taxon>
        <taxon>Pseudomonadati</taxon>
        <taxon>Pseudomonadota</taxon>
        <taxon>Alphaproteobacteria</taxon>
        <taxon>Hyphomicrobiales</taxon>
        <taxon>Xanthobacteraceae</taxon>
        <taxon>Ancylobacter</taxon>
    </lineage>
</organism>
<dbReference type="InterPro" id="IPR043131">
    <property type="entry name" value="BCAT-like_N"/>
</dbReference>
<evidence type="ECO:0000256" key="9">
    <source>
        <dbReference type="ARBA" id="ARBA00048212"/>
    </source>
</evidence>
<keyword evidence="13" id="KW-1185">Reference proteome</keyword>
<comment type="similarity">
    <text evidence="5">Belongs to the class-IV pyridoxal-phosphate-dependent aminotransferase family.</text>
</comment>